<proteinExistence type="predicted"/>
<reference evidence="3" key="1">
    <citation type="submission" date="2016-06" db="UniProtKB">
        <authorList>
            <consortium name="WormBaseParasite"/>
        </authorList>
    </citation>
    <scope>IDENTIFICATION</scope>
</reference>
<sequence>MMVEDSQQETLDTGFVLHDTRQQGVSVILRELVLPDGFEPQGLNITIITLDIDNITRNANEDYNNESSNPQLTDIAKKQTTLLCD</sequence>
<dbReference type="WBParaSite" id="SCUD_0001416101-mRNA-1">
    <property type="protein sequence ID" value="SCUD_0001416101-mRNA-1"/>
    <property type="gene ID" value="SCUD_0001416101"/>
</dbReference>
<protein>
    <submittedName>
        <fullName evidence="3">Cadherin domain-containing protein</fullName>
    </submittedName>
</protein>
<dbReference type="Proteomes" id="UP000279833">
    <property type="component" value="Unassembled WGS sequence"/>
</dbReference>
<gene>
    <name evidence="1" type="ORF">SCUD_LOCUS14158</name>
</gene>
<reference evidence="1 2" key="2">
    <citation type="submission" date="2018-11" db="EMBL/GenBank/DDBJ databases">
        <authorList>
            <consortium name="Pathogen Informatics"/>
        </authorList>
    </citation>
    <scope>NUCLEOTIDE SEQUENCE [LARGE SCALE GENOMIC DNA]</scope>
    <source>
        <strain evidence="1">Dakar</strain>
        <strain evidence="2">Dakar, Senegal</strain>
    </source>
</reference>
<dbReference type="AlphaFoldDB" id="A0A183KGL0"/>
<evidence type="ECO:0000313" key="3">
    <source>
        <dbReference type="WBParaSite" id="SCUD_0001416101-mRNA-1"/>
    </source>
</evidence>
<organism evidence="3">
    <name type="scientific">Schistosoma curassoni</name>
    <dbReference type="NCBI Taxonomy" id="6186"/>
    <lineage>
        <taxon>Eukaryota</taxon>
        <taxon>Metazoa</taxon>
        <taxon>Spiralia</taxon>
        <taxon>Lophotrochozoa</taxon>
        <taxon>Platyhelminthes</taxon>
        <taxon>Trematoda</taxon>
        <taxon>Digenea</taxon>
        <taxon>Strigeidida</taxon>
        <taxon>Schistosomatoidea</taxon>
        <taxon>Schistosomatidae</taxon>
        <taxon>Schistosoma</taxon>
    </lineage>
</organism>
<name>A0A183KGL0_9TREM</name>
<evidence type="ECO:0000313" key="2">
    <source>
        <dbReference type="Proteomes" id="UP000279833"/>
    </source>
</evidence>
<keyword evidence="2" id="KW-1185">Reference proteome</keyword>
<evidence type="ECO:0000313" key="1">
    <source>
        <dbReference type="EMBL" id="VDP55500.1"/>
    </source>
</evidence>
<accession>A0A183KGL0</accession>
<dbReference type="EMBL" id="UZAK01036461">
    <property type="protein sequence ID" value="VDP55500.1"/>
    <property type="molecule type" value="Genomic_DNA"/>
</dbReference>